<keyword evidence="10" id="KW-1185">Reference proteome</keyword>
<comment type="subcellular location">
    <subcellularLocation>
        <location evidence="1 6">Nucleus</location>
    </subcellularLocation>
</comment>
<feature type="domain" description="PB1" evidence="8">
    <location>
        <begin position="46"/>
        <end position="127"/>
    </location>
</feature>
<evidence type="ECO:0000256" key="7">
    <source>
        <dbReference type="SAM" id="MobiDB-lite"/>
    </source>
</evidence>
<dbReference type="PROSITE" id="PS51745">
    <property type="entry name" value="PB1"/>
    <property type="match status" value="1"/>
</dbReference>
<dbReference type="InterPro" id="IPR053793">
    <property type="entry name" value="PB1-like"/>
</dbReference>
<dbReference type="GO" id="GO:0006355">
    <property type="term" value="P:regulation of DNA-templated transcription"/>
    <property type="evidence" value="ECO:0007669"/>
    <property type="project" value="InterPro"/>
</dbReference>
<evidence type="ECO:0000313" key="10">
    <source>
        <dbReference type="Proteomes" id="UP000030687"/>
    </source>
</evidence>
<dbReference type="STRING" id="85681.V4TWX3"/>
<dbReference type="AlphaFoldDB" id="V4TWX3"/>
<protein>
    <recommendedName>
        <fullName evidence="6">Auxin-responsive protein</fullName>
    </recommendedName>
</protein>
<dbReference type="InterPro" id="IPR044835">
    <property type="entry name" value="ARF_plant"/>
</dbReference>
<feature type="non-terminal residue" evidence="9">
    <location>
        <position position="1"/>
    </location>
</feature>
<dbReference type="KEGG" id="cic:CICLE_v100191742m"/>
<evidence type="ECO:0000313" key="9">
    <source>
        <dbReference type="EMBL" id="ESR58062.1"/>
    </source>
</evidence>
<comment type="similarity">
    <text evidence="6">Belongs to the Aux/IAA family.</text>
</comment>
<dbReference type="PANTHER" id="PTHR31384">
    <property type="entry name" value="AUXIN RESPONSE FACTOR 4-RELATED"/>
    <property type="match status" value="1"/>
</dbReference>
<evidence type="ECO:0000256" key="6">
    <source>
        <dbReference type="RuleBase" id="RU004549"/>
    </source>
</evidence>
<reference evidence="9 10" key="1">
    <citation type="submission" date="2013-10" db="EMBL/GenBank/DDBJ databases">
        <authorList>
            <consortium name="International Citrus Genome Consortium"/>
            <person name="Jenkins J."/>
            <person name="Schmutz J."/>
            <person name="Prochnik S."/>
            <person name="Rokhsar D."/>
            <person name="Gmitter F."/>
            <person name="Ollitrault P."/>
            <person name="Machado M."/>
            <person name="Talon M."/>
            <person name="Wincker P."/>
            <person name="Jaillon O."/>
            <person name="Morgante M."/>
        </authorList>
    </citation>
    <scope>NUCLEOTIDE SEQUENCE</scope>
    <source>
        <strain evidence="10">cv. Clemenules</strain>
    </source>
</reference>
<sequence>GVKGSARAASDFDASQNQDLKEVKRGMADVSRKETQNKQGSAASTRTRTKVQMQGIAVGRAVDLTALKGYDDLFDELEKMFEIQGQLRPRDKWAVVFTDDEGDMMLAGDDQWPEFCKMVKKIFIYSTEEVKNMATSSKPIASSVEGEGTAISLDSELKSET</sequence>
<dbReference type="InterPro" id="IPR033389">
    <property type="entry name" value="AUX/IAA_dom"/>
</dbReference>
<feature type="compositionally biased region" description="Polar residues" evidence="7">
    <location>
        <begin position="37"/>
        <end position="50"/>
    </location>
</feature>
<feature type="compositionally biased region" description="Basic and acidic residues" evidence="7">
    <location>
        <begin position="19"/>
        <end position="36"/>
    </location>
</feature>
<keyword evidence="5 6" id="KW-0927">Auxin signaling pathway</keyword>
<evidence type="ECO:0000256" key="4">
    <source>
        <dbReference type="ARBA" id="ARBA00023242"/>
    </source>
</evidence>
<evidence type="ECO:0000259" key="8">
    <source>
        <dbReference type="PROSITE" id="PS51745"/>
    </source>
</evidence>
<evidence type="ECO:0000256" key="5">
    <source>
        <dbReference type="ARBA" id="ARBA00023294"/>
    </source>
</evidence>
<dbReference type="eggNOG" id="ENOG502QTME">
    <property type="taxonomic scope" value="Eukaryota"/>
</dbReference>
<comment type="function">
    <text evidence="6">Aux/IAA proteins are short-lived transcriptional factors that function as repressors of early auxin response genes at low auxin concentrations.</text>
</comment>
<gene>
    <name evidence="9" type="ORF">CICLE_v100191742mg</name>
</gene>
<dbReference type="FunFam" id="3.10.20.90:FF:000047">
    <property type="entry name" value="Auxin response factor"/>
    <property type="match status" value="1"/>
</dbReference>
<comment type="subunit">
    <text evidence="6">Homodimers and heterodimers.</text>
</comment>
<keyword evidence="6" id="KW-0678">Repressor</keyword>
<dbReference type="Gramene" id="ESR58062">
    <property type="protein sequence ID" value="ESR58062"/>
    <property type="gene ID" value="CICLE_v100191742mg"/>
</dbReference>
<dbReference type="SUPFAM" id="SSF54277">
    <property type="entry name" value="CAD &amp; PB1 domains"/>
    <property type="match status" value="1"/>
</dbReference>
<dbReference type="Proteomes" id="UP000030687">
    <property type="component" value="Unassembled WGS sequence"/>
</dbReference>
<evidence type="ECO:0000256" key="3">
    <source>
        <dbReference type="ARBA" id="ARBA00023163"/>
    </source>
</evidence>
<keyword evidence="2 6" id="KW-0805">Transcription regulation</keyword>
<keyword evidence="3 6" id="KW-0804">Transcription</keyword>
<evidence type="ECO:0000256" key="1">
    <source>
        <dbReference type="ARBA" id="ARBA00004123"/>
    </source>
</evidence>
<dbReference type="InParanoid" id="V4TWX3"/>
<keyword evidence="4 6" id="KW-0539">Nucleus</keyword>
<proteinExistence type="inferred from homology"/>
<dbReference type="GO" id="GO:0003677">
    <property type="term" value="F:DNA binding"/>
    <property type="evidence" value="ECO:0007669"/>
    <property type="project" value="InterPro"/>
</dbReference>
<feature type="region of interest" description="Disordered" evidence="7">
    <location>
        <begin position="1"/>
        <end position="50"/>
    </location>
</feature>
<dbReference type="PANTHER" id="PTHR31384:SF8">
    <property type="entry name" value="AUXIN RESPONSE FACTOR 11"/>
    <property type="match status" value="1"/>
</dbReference>
<accession>V4TWX3</accession>
<dbReference type="GO" id="GO:0009734">
    <property type="term" value="P:auxin-activated signaling pathway"/>
    <property type="evidence" value="ECO:0007669"/>
    <property type="project" value="UniProtKB-UniRule"/>
</dbReference>
<feature type="region of interest" description="Disordered" evidence="7">
    <location>
        <begin position="137"/>
        <end position="161"/>
    </location>
</feature>
<organism evidence="9 10">
    <name type="scientific">Citrus clementina</name>
    <name type="common">Clementine</name>
    <name type="synonym">Citrus deliciosa x Citrus sinensis</name>
    <dbReference type="NCBI Taxonomy" id="85681"/>
    <lineage>
        <taxon>Eukaryota</taxon>
        <taxon>Viridiplantae</taxon>
        <taxon>Streptophyta</taxon>
        <taxon>Embryophyta</taxon>
        <taxon>Tracheophyta</taxon>
        <taxon>Spermatophyta</taxon>
        <taxon>Magnoliopsida</taxon>
        <taxon>eudicotyledons</taxon>
        <taxon>Gunneridae</taxon>
        <taxon>Pentapetalae</taxon>
        <taxon>rosids</taxon>
        <taxon>malvids</taxon>
        <taxon>Sapindales</taxon>
        <taxon>Rutaceae</taxon>
        <taxon>Aurantioideae</taxon>
        <taxon>Citrus</taxon>
    </lineage>
</organism>
<evidence type="ECO:0000256" key="2">
    <source>
        <dbReference type="ARBA" id="ARBA00023015"/>
    </source>
</evidence>
<dbReference type="Gene3D" id="3.10.20.90">
    <property type="entry name" value="Phosphatidylinositol 3-kinase Catalytic Subunit, Chain A, domain 1"/>
    <property type="match status" value="1"/>
</dbReference>
<dbReference type="EMBL" id="KI536661">
    <property type="protein sequence ID" value="ESR58062.1"/>
    <property type="molecule type" value="Genomic_DNA"/>
</dbReference>
<dbReference type="OMA" id="WEFCATV"/>
<dbReference type="Pfam" id="PF02309">
    <property type="entry name" value="AUX_IAA"/>
    <property type="match status" value="1"/>
</dbReference>
<dbReference type="GO" id="GO:0005634">
    <property type="term" value="C:nucleus"/>
    <property type="evidence" value="ECO:0007669"/>
    <property type="project" value="UniProtKB-SubCell"/>
</dbReference>
<name>V4TWX3_CITCL</name>